<sequence length="270" mass="29342">MIPLLLTALLLALAHCEPLLEPMEELESMDMNMGYENEVMQETDLDQKEVERQFISATAVCPSGCCTQGSKCEKLGGECQPLSPFQRCHHASTDPDLCGSSKCRCCLKCYCGSYCGKVYGTCKPECGCSANEYSDVFNPCPAPNGCTCCRRCTSFGTPCQKEGKDSGFCVGDVEPYLSSNSRYTSSLACKEDKCHCVHYCGSTSLCSQHNGRCMRKGVKCPTGYTSFSCWCKNESTCHCCIPTKTAENLSLKCTSLTATTSTKDSQQSGD</sequence>
<evidence type="ECO:0000313" key="3">
    <source>
        <dbReference type="Proteomes" id="UP001292094"/>
    </source>
</evidence>
<keyword evidence="3" id="KW-1185">Reference proteome</keyword>
<evidence type="ECO:0000313" key="2">
    <source>
        <dbReference type="EMBL" id="KAK4309455.1"/>
    </source>
</evidence>
<dbReference type="Proteomes" id="UP001292094">
    <property type="component" value="Unassembled WGS sequence"/>
</dbReference>
<feature type="chain" id="PRO_5041983656" evidence="1">
    <location>
        <begin position="17"/>
        <end position="270"/>
    </location>
</feature>
<evidence type="ECO:0000256" key="1">
    <source>
        <dbReference type="SAM" id="SignalP"/>
    </source>
</evidence>
<dbReference type="AlphaFoldDB" id="A0AAE1U7X9"/>
<keyword evidence="1" id="KW-0732">Signal</keyword>
<feature type="signal peptide" evidence="1">
    <location>
        <begin position="1"/>
        <end position="16"/>
    </location>
</feature>
<name>A0AAE1U7X9_9EUCA</name>
<protein>
    <submittedName>
        <fullName evidence="2">Uncharacterized protein</fullName>
    </submittedName>
</protein>
<comment type="caution">
    <text evidence="2">The sequence shown here is derived from an EMBL/GenBank/DDBJ whole genome shotgun (WGS) entry which is preliminary data.</text>
</comment>
<gene>
    <name evidence="2" type="ORF">Pmani_018952</name>
</gene>
<organism evidence="2 3">
    <name type="scientific">Petrolisthes manimaculis</name>
    <dbReference type="NCBI Taxonomy" id="1843537"/>
    <lineage>
        <taxon>Eukaryota</taxon>
        <taxon>Metazoa</taxon>
        <taxon>Ecdysozoa</taxon>
        <taxon>Arthropoda</taxon>
        <taxon>Crustacea</taxon>
        <taxon>Multicrustacea</taxon>
        <taxon>Malacostraca</taxon>
        <taxon>Eumalacostraca</taxon>
        <taxon>Eucarida</taxon>
        <taxon>Decapoda</taxon>
        <taxon>Pleocyemata</taxon>
        <taxon>Anomura</taxon>
        <taxon>Galatheoidea</taxon>
        <taxon>Porcellanidae</taxon>
        <taxon>Petrolisthes</taxon>
    </lineage>
</organism>
<dbReference type="EMBL" id="JAWZYT010001752">
    <property type="protein sequence ID" value="KAK4309455.1"/>
    <property type="molecule type" value="Genomic_DNA"/>
</dbReference>
<reference evidence="2" key="1">
    <citation type="submission" date="2023-11" db="EMBL/GenBank/DDBJ databases">
        <title>Genome assemblies of two species of porcelain crab, Petrolisthes cinctipes and Petrolisthes manimaculis (Anomura: Porcellanidae).</title>
        <authorList>
            <person name="Angst P."/>
        </authorList>
    </citation>
    <scope>NUCLEOTIDE SEQUENCE</scope>
    <source>
        <strain evidence="2">PB745_02</strain>
        <tissue evidence="2">Gill</tissue>
    </source>
</reference>
<accession>A0AAE1U7X9</accession>
<proteinExistence type="predicted"/>